<keyword evidence="3" id="KW-1185">Reference proteome</keyword>
<protein>
    <submittedName>
        <fullName evidence="2">Uncharacterized protein</fullName>
    </submittedName>
</protein>
<proteinExistence type="predicted"/>
<reference evidence="2" key="1">
    <citation type="submission" date="2021-03" db="EMBL/GenBank/DDBJ databases">
        <authorList>
            <person name="Tagirdzhanova G."/>
        </authorList>
    </citation>
    <scope>NUCLEOTIDE SEQUENCE</scope>
</reference>
<organism evidence="2 3">
    <name type="scientific">Alectoria fallacina</name>
    <dbReference type="NCBI Taxonomy" id="1903189"/>
    <lineage>
        <taxon>Eukaryota</taxon>
        <taxon>Fungi</taxon>
        <taxon>Dikarya</taxon>
        <taxon>Ascomycota</taxon>
        <taxon>Pezizomycotina</taxon>
        <taxon>Lecanoromycetes</taxon>
        <taxon>OSLEUM clade</taxon>
        <taxon>Lecanoromycetidae</taxon>
        <taxon>Lecanorales</taxon>
        <taxon>Lecanorineae</taxon>
        <taxon>Parmeliaceae</taxon>
        <taxon>Alectoria</taxon>
    </lineage>
</organism>
<gene>
    <name evidence="2" type="ORF">ALECFALPRED_003804</name>
</gene>
<accession>A0A8H3FNA2</accession>
<evidence type="ECO:0000313" key="3">
    <source>
        <dbReference type="Proteomes" id="UP000664203"/>
    </source>
</evidence>
<evidence type="ECO:0000313" key="2">
    <source>
        <dbReference type="EMBL" id="CAF9927649.1"/>
    </source>
</evidence>
<dbReference type="EMBL" id="CAJPDR010000232">
    <property type="protein sequence ID" value="CAF9927649.1"/>
    <property type="molecule type" value="Genomic_DNA"/>
</dbReference>
<dbReference type="Proteomes" id="UP000664203">
    <property type="component" value="Unassembled WGS sequence"/>
</dbReference>
<sequence>MPRPSPLLLLDFDYTLTTTSTLPLIASVGTLPHLQSQPAPFYLAFTPKICNPYPNTPLTHAQRKSGAPSRKNWLIQTA</sequence>
<comment type="caution">
    <text evidence="2">The sequence shown here is derived from an EMBL/GenBank/DDBJ whole genome shotgun (WGS) entry which is preliminary data.</text>
</comment>
<evidence type="ECO:0000256" key="1">
    <source>
        <dbReference type="SAM" id="MobiDB-lite"/>
    </source>
</evidence>
<dbReference type="AlphaFoldDB" id="A0A8H3FNA2"/>
<feature type="region of interest" description="Disordered" evidence="1">
    <location>
        <begin position="56"/>
        <end position="78"/>
    </location>
</feature>
<name>A0A8H3FNA2_9LECA</name>